<dbReference type="PANTHER" id="PTHR30373:SF8">
    <property type="entry name" value="BLL7265 PROTEIN"/>
    <property type="match status" value="1"/>
</dbReference>
<dbReference type="InterPro" id="IPR007621">
    <property type="entry name" value="TPM_dom"/>
</dbReference>
<dbReference type="EMBL" id="QQWG01000003">
    <property type="protein sequence ID" value="RRG23623.1"/>
    <property type="molecule type" value="Genomic_DNA"/>
</dbReference>
<name>A0A425Y547_9BACT</name>
<dbReference type="Gene3D" id="3.10.310.50">
    <property type="match status" value="1"/>
</dbReference>
<comment type="caution">
    <text evidence="2">The sequence shown here is derived from an EMBL/GenBank/DDBJ whole genome shotgun (WGS) entry which is preliminary data.</text>
</comment>
<dbReference type="OrthoDB" id="9786161at2"/>
<dbReference type="Proteomes" id="UP000285794">
    <property type="component" value="Unassembled WGS sequence"/>
</dbReference>
<evidence type="ECO:0000259" key="1">
    <source>
        <dbReference type="Pfam" id="PF04536"/>
    </source>
</evidence>
<evidence type="ECO:0000313" key="2">
    <source>
        <dbReference type="EMBL" id="RRG23623.1"/>
    </source>
</evidence>
<proteinExistence type="predicted"/>
<dbReference type="Pfam" id="PF04536">
    <property type="entry name" value="TPM_phosphatase"/>
    <property type="match status" value="1"/>
</dbReference>
<dbReference type="PANTHER" id="PTHR30373">
    <property type="entry name" value="UPF0603 PROTEIN YGCG"/>
    <property type="match status" value="1"/>
</dbReference>
<keyword evidence="3" id="KW-1185">Reference proteome</keyword>
<protein>
    <submittedName>
        <fullName evidence="2">TPM domain-containing protein</fullName>
    </submittedName>
</protein>
<accession>A0A425Y547</accession>
<gene>
    <name evidence="2" type="ORF">DWB61_04315</name>
</gene>
<evidence type="ECO:0000313" key="3">
    <source>
        <dbReference type="Proteomes" id="UP000285794"/>
    </source>
</evidence>
<dbReference type="AlphaFoldDB" id="A0A425Y547"/>
<dbReference type="RefSeq" id="WP_125029663.1">
    <property type="nucleotide sequence ID" value="NZ_JAPXVP010000003.1"/>
</dbReference>
<reference evidence="2 3" key="1">
    <citation type="submission" date="2018-07" db="EMBL/GenBank/DDBJ databases">
        <title>Draft genome sequence of Ancylomarina sp. M1P.</title>
        <authorList>
            <person name="Yadav S."/>
            <person name="Villanueva L."/>
            <person name="Damste J.S.S."/>
        </authorList>
    </citation>
    <scope>NUCLEOTIDE SEQUENCE [LARGE SCALE GENOMIC DNA]</scope>
    <source>
        <strain evidence="2 3">M1P</strain>
    </source>
</reference>
<feature type="domain" description="TPM" evidence="1">
    <location>
        <begin position="4"/>
        <end position="120"/>
    </location>
</feature>
<sequence>MKSAADFFSKEEQIAIKRAIAEAETNTSGEIRIHVENNCPDDVMDRAAFLFSKLEMHKTQLRNGVLFYLAIRDHKFAILGDAGINAKVPESFWNHTKEEILGYFKQGEFATGLSEGIKMAGLQLKTHFPYQADDVNELSDDISFGDN</sequence>
<organism evidence="2 3">
    <name type="scientific">Ancylomarina euxinus</name>
    <dbReference type="NCBI Taxonomy" id="2283627"/>
    <lineage>
        <taxon>Bacteria</taxon>
        <taxon>Pseudomonadati</taxon>
        <taxon>Bacteroidota</taxon>
        <taxon>Bacteroidia</taxon>
        <taxon>Marinilabiliales</taxon>
        <taxon>Marinifilaceae</taxon>
        <taxon>Ancylomarina</taxon>
    </lineage>
</organism>